<dbReference type="SUPFAM" id="SSF55781">
    <property type="entry name" value="GAF domain-like"/>
    <property type="match status" value="1"/>
</dbReference>
<dbReference type="OrthoDB" id="1435040at2"/>
<protein>
    <recommendedName>
        <fullName evidence="3">GAF domain-containing protein</fullName>
    </recommendedName>
</protein>
<reference evidence="2" key="1">
    <citation type="submission" date="2009-01" db="EMBL/GenBank/DDBJ databases">
        <title>Complete sequence of chromosome Cyanothece sp. PCC 7425.</title>
        <authorList>
            <consortium name="US DOE Joint Genome Institute"/>
            <person name="Lucas S."/>
            <person name="Copeland A."/>
            <person name="Lapidus A."/>
            <person name="Glavina del Rio T."/>
            <person name="Dalin E."/>
            <person name="Tice H."/>
            <person name="Bruce D."/>
            <person name="Goodwin L."/>
            <person name="Pitluck S."/>
            <person name="Sims D."/>
            <person name="Meineke L."/>
            <person name="Brettin T."/>
            <person name="Detter J.C."/>
            <person name="Han C."/>
            <person name="Larimer F."/>
            <person name="Land M."/>
            <person name="Hauser L."/>
            <person name="Kyrpides N."/>
            <person name="Ovchinnikova G."/>
            <person name="Liberton M."/>
            <person name="Stoeckel J."/>
            <person name="Banerjee A."/>
            <person name="Singh A."/>
            <person name="Page L."/>
            <person name="Sato H."/>
            <person name="Zhao L."/>
            <person name="Sherman L."/>
            <person name="Pakrasi H."/>
            <person name="Richardson P."/>
        </authorList>
    </citation>
    <scope>NUCLEOTIDE SEQUENCE</scope>
    <source>
        <strain evidence="2">PCC 7425</strain>
    </source>
</reference>
<feature type="transmembrane region" description="Helical" evidence="1">
    <location>
        <begin position="20"/>
        <end position="38"/>
    </location>
</feature>
<dbReference type="eggNOG" id="ENOG5033E3N">
    <property type="taxonomic scope" value="Bacteria"/>
</dbReference>
<dbReference type="EMBL" id="CP001344">
    <property type="protein sequence ID" value="ACL45461.1"/>
    <property type="molecule type" value="Genomic_DNA"/>
</dbReference>
<feature type="transmembrane region" description="Helical" evidence="1">
    <location>
        <begin position="50"/>
        <end position="71"/>
    </location>
</feature>
<keyword evidence="1" id="KW-0472">Membrane</keyword>
<gene>
    <name evidence="2" type="ordered locus">Cyan7425_3133</name>
</gene>
<dbReference type="InterPro" id="IPR029016">
    <property type="entry name" value="GAF-like_dom_sf"/>
</dbReference>
<keyword evidence="1" id="KW-1133">Transmembrane helix</keyword>
<organism evidence="2">
    <name type="scientific">Cyanothece sp. (strain PCC 7425 / ATCC 29141)</name>
    <dbReference type="NCBI Taxonomy" id="395961"/>
    <lineage>
        <taxon>Bacteria</taxon>
        <taxon>Bacillati</taxon>
        <taxon>Cyanobacteriota</taxon>
        <taxon>Cyanophyceae</taxon>
        <taxon>Gomontiellales</taxon>
        <taxon>Cyanothecaceae</taxon>
        <taxon>Cyanothece</taxon>
    </lineage>
</organism>
<keyword evidence="1" id="KW-0812">Transmembrane</keyword>
<accession>B8HMZ2</accession>
<dbReference type="AlphaFoldDB" id="B8HMZ2"/>
<sequence length="271" mass="30741">MKRYAKIFFRPARFLRDHGASLSVVFGSTLLAIYPVFQSLDKKDWAWNKQYTLVVICGFIFNIVGGVWSAATSQSKNGLKKELRRTLQYIDEHEDVSQKIINNELHILSQIFNFGTSERISLFKHDGNALVMVGRYSSNPLFNKKGKGILPVDEGVVGKAWSDGYAFVNDLPESTQANDFDYIKVCCLGWKMNRDTARNLFMKSRTIAAFAIRDNRSQPIGVLVLESMNANGFDEEYIKNRLDDDGEEQRLLLLAQLDVIPKPSIALQEGF</sequence>
<dbReference type="KEGG" id="cyn:Cyan7425_3133"/>
<dbReference type="HOGENOM" id="CLU_1025712_0_0_3"/>
<evidence type="ECO:0000313" key="2">
    <source>
        <dbReference type="EMBL" id="ACL45461.1"/>
    </source>
</evidence>
<name>B8HMZ2_CYAP4</name>
<proteinExistence type="predicted"/>
<evidence type="ECO:0000256" key="1">
    <source>
        <dbReference type="SAM" id="Phobius"/>
    </source>
</evidence>
<evidence type="ECO:0008006" key="3">
    <source>
        <dbReference type="Google" id="ProtNLM"/>
    </source>
</evidence>
<dbReference type="Gene3D" id="3.30.450.40">
    <property type="match status" value="1"/>
</dbReference>